<dbReference type="Pfam" id="PF05698">
    <property type="entry name" value="Trigger_C"/>
    <property type="match status" value="1"/>
</dbReference>
<reference evidence="17 18" key="1">
    <citation type="journal article" date="2012" name="J. Bacteriol.">
        <title>Draft Genome Sequence of the Purple Photosynthetic Bacterium Phaeospirillum molischianum DSM120, a Particularly Versatile Bacterium.</title>
        <authorList>
            <person name="Duquesne K."/>
            <person name="Prima V."/>
            <person name="Ji B."/>
            <person name="Rouy Z."/>
            <person name="Medigue C."/>
            <person name="Talla E."/>
            <person name="Sturgis J.N."/>
        </authorList>
    </citation>
    <scope>NUCLEOTIDE SEQUENCE [LARGE SCALE GENOMIC DNA]</scope>
    <source>
        <strain evidence="18">DSM120</strain>
    </source>
</reference>
<organism evidence="17 18">
    <name type="scientific">Magnetospirillum molischianum DSM 120</name>
    <dbReference type="NCBI Taxonomy" id="1150626"/>
    <lineage>
        <taxon>Bacteria</taxon>
        <taxon>Pseudomonadati</taxon>
        <taxon>Pseudomonadota</taxon>
        <taxon>Alphaproteobacteria</taxon>
        <taxon>Rhodospirillales</taxon>
        <taxon>Rhodospirillaceae</taxon>
        <taxon>Magnetospirillum</taxon>
    </lineage>
</organism>
<dbReference type="SUPFAM" id="SSF109998">
    <property type="entry name" value="Triger factor/SurA peptide-binding domain-like"/>
    <property type="match status" value="1"/>
</dbReference>
<comment type="subcellular location">
    <subcellularLocation>
        <location evidence="12">Cytoplasm</location>
    </subcellularLocation>
    <text evidence="12">About half TF is bound to the ribosome near the polypeptide exit tunnel while the other half is free in the cytoplasm.</text>
</comment>
<dbReference type="InterPro" id="IPR008880">
    <property type="entry name" value="Trigger_fac_C"/>
</dbReference>
<dbReference type="InterPro" id="IPR046357">
    <property type="entry name" value="PPIase_dom_sf"/>
</dbReference>
<evidence type="ECO:0000256" key="14">
    <source>
        <dbReference type="RuleBase" id="RU003914"/>
    </source>
</evidence>
<dbReference type="Gene3D" id="1.10.3120.10">
    <property type="entry name" value="Trigger factor, C-terminal domain"/>
    <property type="match status" value="1"/>
</dbReference>
<evidence type="ECO:0000256" key="8">
    <source>
        <dbReference type="ARBA" id="ARBA00023235"/>
    </source>
</evidence>
<dbReference type="NCBIfam" id="TIGR00115">
    <property type="entry name" value="tig"/>
    <property type="match status" value="1"/>
</dbReference>
<keyword evidence="5 12" id="KW-0132">Cell division</keyword>
<dbReference type="GO" id="GO:0003755">
    <property type="term" value="F:peptidyl-prolyl cis-trans isomerase activity"/>
    <property type="evidence" value="ECO:0007669"/>
    <property type="project" value="UniProtKB-UniRule"/>
</dbReference>
<feature type="compositionally biased region" description="Basic and acidic residues" evidence="15">
    <location>
        <begin position="445"/>
        <end position="458"/>
    </location>
</feature>
<evidence type="ECO:0000256" key="15">
    <source>
        <dbReference type="SAM" id="MobiDB-lite"/>
    </source>
</evidence>
<evidence type="ECO:0000256" key="4">
    <source>
        <dbReference type="ARBA" id="ARBA00016902"/>
    </source>
</evidence>
<dbReference type="FunFam" id="3.10.50.40:FF:000001">
    <property type="entry name" value="Trigger factor"/>
    <property type="match status" value="1"/>
</dbReference>
<accession>H8FXE8</accession>
<dbReference type="GO" id="GO:0051083">
    <property type="term" value="P:'de novo' cotranslational protein folding"/>
    <property type="evidence" value="ECO:0007669"/>
    <property type="project" value="TreeGrafter"/>
</dbReference>
<gene>
    <name evidence="12 17" type="primary">tig</name>
    <name evidence="17" type="ORF">PHAMO_570031</name>
</gene>
<dbReference type="GO" id="GO:0043335">
    <property type="term" value="P:protein unfolding"/>
    <property type="evidence" value="ECO:0007669"/>
    <property type="project" value="TreeGrafter"/>
</dbReference>
<comment type="function">
    <text evidence="10 12">Involved in protein export. Acts as a chaperone by maintaining the newly synthesized protein in an open conformation. Functions as a peptidyl-prolyl cis-trans isomerase.</text>
</comment>
<name>H8FXE8_MAGML</name>
<keyword evidence="9 12" id="KW-0131">Cell cycle</keyword>
<dbReference type="PANTHER" id="PTHR30560:SF3">
    <property type="entry name" value="TRIGGER FACTOR-LIKE PROTEIN TIG, CHLOROPLASTIC"/>
    <property type="match status" value="1"/>
</dbReference>
<comment type="catalytic activity">
    <reaction evidence="1 12 13">
        <text>[protein]-peptidylproline (omega=180) = [protein]-peptidylproline (omega=0)</text>
        <dbReference type="Rhea" id="RHEA:16237"/>
        <dbReference type="Rhea" id="RHEA-COMP:10747"/>
        <dbReference type="Rhea" id="RHEA-COMP:10748"/>
        <dbReference type="ChEBI" id="CHEBI:83833"/>
        <dbReference type="ChEBI" id="CHEBI:83834"/>
        <dbReference type="EC" id="5.2.1.8"/>
    </reaction>
</comment>
<keyword evidence="6 12" id="KW-0697">Rotamase</keyword>
<dbReference type="STRING" id="1150626.PHAMO_570031"/>
<evidence type="ECO:0000256" key="1">
    <source>
        <dbReference type="ARBA" id="ARBA00000971"/>
    </source>
</evidence>
<dbReference type="HAMAP" id="MF_00303">
    <property type="entry name" value="Trigger_factor_Tig"/>
    <property type="match status" value="1"/>
</dbReference>
<evidence type="ECO:0000256" key="9">
    <source>
        <dbReference type="ARBA" id="ARBA00023306"/>
    </source>
</evidence>
<dbReference type="Proteomes" id="UP000004169">
    <property type="component" value="Unassembled WGS sequence"/>
</dbReference>
<keyword evidence="12" id="KW-0963">Cytoplasm</keyword>
<dbReference type="AlphaFoldDB" id="H8FXE8"/>
<evidence type="ECO:0000259" key="16">
    <source>
        <dbReference type="PROSITE" id="PS50059"/>
    </source>
</evidence>
<dbReference type="PANTHER" id="PTHR30560">
    <property type="entry name" value="TRIGGER FACTOR CHAPERONE AND PEPTIDYL-PROLYL CIS/TRANS ISOMERASE"/>
    <property type="match status" value="1"/>
</dbReference>
<protein>
    <recommendedName>
        <fullName evidence="4 12">Trigger factor</fullName>
        <shortName evidence="12">TF</shortName>
        <ecNumber evidence="3 12">5.2.1.8</ecNumber>
    </recommendedName>
    <alternativeName>
        <fullName evidence="11 12">PPIase</fullName>
    </alternativeName>
</protein>
<dbReference type="InterPro" id="IPR037041">
    <property type="entry name" value="Trigger_fac_C_sf"/>
</dbReference>
<comment type="caution">
    <text evidence="17">The sequence shown here is derived from an EMBL/GenBank/DDBJ whole genome shotgun (WGS) entry which is preliminary data.</text>
</comment>
<dbReference type="GO" id="GO:0051301">
    <property type="term" value="P:cell division"/>
    <property type="evidence" value="ECO:0007669"/>
    <property type="project" value="UniProtKB-KW"/>
</dbReference>
<dbReference type="InterPro" id="IPR036611">
    <property type="entry name" value="Trigger_fac_ribosome-bd_sf"/>
</dbReference>
<dbReference type="PROSITE" id="PS50059">
    <property type="entry name" value="FKBP_PPIASE"/>
    <property type="match status" value="1"/>
</dbReference>
<dbReference type="InterPro" id="IPR027304">
    <property type="entry name" value="Trigger_fact/SurA_dom_sf"/>
</dbReference>
<proteinExistence type="inferred from homology"/>
<evidence type="ECO:0000256" key="2">
    <source>
        <dbReference type="ARBA" id="ARBA00005464"/>
    </source>
</evidence>
<dbReference type="Pfam" id="PF00254">
    <property type="entry name" value="FKBP_C"/>
    <property type="match status" value="1"/>
</dbReference>
<dbReference type="InterPro" id="IPR008881">
    <property type="entry name" value="Trigger_fac_ribosome-bd_bac"/>
</dbReference>
<dbReference type="GO" id="GO:0043022">
    <property type="term" value="F:ribosome binding"/>
    <property type="evidence" value="ECO:0007669"/>
    <property type="project" value="TreeGrafter"/>
</dbReference>
<dbReference type="SUPFAM" id="SSF54534">
    <property type="entry name" value="FKBP-like"/>
    <property type="match status" value="1"/>
</dbReference>
<dbReference type="GO" id="GO:0044183">
    <property type="term" value="F:protein folding chaperone"/>
    <property type="evidence" value="ECO:0007669"/>
    <property type="project" value="TreeGrafter"/>
</dbReference>
<dbReference type="GO" id="GO:0005737">
    <property type="term" value="C:cytoplasm"/>
    <property type="evidence" value="ECO:0007669"/>
    <property type="project" value="UniProtKB-SubCell"/>
</dbReference>
<dbReference type="Gene3D" id="3.30.70.1050">
    <property type="entry name" value="Trigger factor ribosome-binding domain"/>
    <property type="match status" value="1"/>
</dbReference>
<evidence type="ECO:0000256" key="12">
    <source>
        <dbReference type="HAMAP-Rule" id="MF_00303"/>
    </source>
</evidence>
<keyword evidence="18" id="KW-1185">Reference proteome</keyword>
<dbReference type="InterPro" id="IPR005215">
    <property type="entry name" value="Trig_fac"/>
</dbReference>
<feature type="region of interest" description="Disordered" evidence="15">
    <location>
        <begin position="445"/>
        <end position="491"/>
    </location>
</feature>
<dbReference type="Pfam" id="PF05697">
    <property type="entry name" value="Trigger_N"/>
    <property type="match status" value="1"/>
</dbReference>
<evidence type="ECO:0000256" key="6">
    <source>
        <dbReference type="ARBA" id="ARBA00023110"/>
    </source>
</evidence>
<feature type="domain" description="PPIase FKBP-type" evidence="16">
    <location>
        <begin position="180"/>
        <end position="265"/>
    </location>
</feature>
<dbReference type="SUPFAM" id="SSF102735">
    <property type="entry name" value="Trigger factor ribosome-binding domain"/>
    <property type="match status" value="1"/>
</dbReference>
<dbReference type="EMBL" id="CAHP01000053">
    <property type="protein sequence ID" value="CCG43036.1"/>
    <property type="molecule type" value="Genomic_DNA"/>
</dbReference>
<comment type="similarity">
    <text evidence="2 12 14">Belongs to the FKBP-type PPIase family. Tig subfamily.</text>
</comment>
<dbReference type="eggNOG" id="COG0544">
    <property type="taxonomic scope" value="Bacteria"/>
</dbReference>
<dbReference type="PIRSF" id="PIRSF003095">
    <property type="entry name" value="Trigger_factor"/>
    <property type="match status" value="1"/>
</dbReference>
<dbReference type="EC" id="5.2.1.8" evidence="3 12"/>
<dbReference type="InterPro" id="IPR001179">
    <property type="entry name" value="PPIase_FKBP_dom"/>
</dbReference>
<evidence type="ECO:0000256" key="3">
    <source>
        <dbReference type="ARBA" id="ARBA00013194"/>
    </source>
</evidence>
<keyword evidence="7 12" id="KW-0143">Chaperone</keyword>
<evidence type="ECO:0000256" key="11">
    <source>
        <dbReference type="ARBA" id="ARBA00029986"/>
    </source>
</evidence>
<evidence type="ECO:0000256" key="10">
    <source>
        <dbReference type="ARBA" id="ARBA00024849"/>
    </source>
</evidence>
<evidence type="ECO:0000256" key="5">
    <source>
        <dbReference type="ARBA" id="ARBA00022618"/>
    </source>
</evidence>
<comment type="domain">
    <text evidence="12">Consists of 3 domains; the N-terminus binds the ribosome, the middle domain has PPIase activity, while the C-terminus has intrinsic chaperone activity on its own.</text>
</comment>
<dbReference type="Gene3D" id="3.10.50.40">
    <property type="match status" value="1"/>
</dbReference>
<evidence type="ECO:0000313" key="18">
    <source>
        <dbReference type="Proteomes" id="UP000004169"/>
    </source>
</evidence>
<sequence length="491" mass="53038">MIRAGATGCNPLDSIGDRLMQVTEINSDGLRRDFKVVVPASHLDQRMQDKLTQLAGTISLPGFRPGKVPLAIVRKKYSSSVLGEILEAAVNDAIGKAVESSGLRPAAQPKVEITSFAEGTDLEFDLAIEVMPEITLVDFATISLVRDKAIIADAEIDTVLAGVAERNGTTEAVERAAAAGDVVVIDFLGKLNGEPFPGGAAERYSLKLGSNTFIPGFEDQLIGLSAGDTKVIDVTFPEGYGNESLSGQPATFDITVHEVQASKPAEIDDELAKAVGMESLDALKEAIRAEVGRDLTTASRLKVKRALLDALAASHDFPVPVSMVESEFEAIWKQLEEGRKAGQVDPADEGKSDDELKAEYRTLSERRVRLGLLLAEVGRVNAVTVSQDDINRAILNEARAYPGQEHLVLQYYQKNKDAIESLRAPVYEEKVVDFILEKASVTDREVAAEDLRREHAEAEGTATDEATSSESGDEEESPKPKKRAPRKKSAE</sequence>
<keyword evidence="8 12" id="KW-0413">Isomerase</keyword>
<evidence type="ECO:0000313" key="17">
    <source>
        <dbReference type="EMBL" id="CCG43036.1"/>
    </source>
</evidence>
<feature type="compositionally biased region" description="Basic residues" evidence="15">
    <location>
        <begin position="480"/>
        <end position="491"/>
    </location>
</feature>
<dbReference type="GO" id="GO:0015031">
    <property type="term" value="P:protein transport"/>
    <property type="evidence" value="ECO:0007669"/>
    <property type="project" value="UniProtKB-UniRule"/>
</dbReference>
<evidence type="ECO:0000256" key="13">
    <source>
        <dbReference type="PROSITE-ProRule" id="PRU00277"/>
    </source>
</evidence>
<evidence type="ECO:0000256" key="7">
    <source>
        <dbReference type="ARBA" id="ARBA00023186"/>
    </source>
</evidence>
<feature type="compositionally biased region" description="Low complexity" evidence="15">
    <location>
        <begin position="459"/>
        <end position="470"/>
    </location>
</feature>